<dbReference type="PRINTS" id="PR00081">
    <property type="entry name" value="GDHRDH"/>
</dbReference>
<dbReference type="NCBIfam" id="NF005754">
    <property type="entry name" value="PRK07578.1"/>
    <property type="match status" value="1"/>
</dbReference>
<keyword evidence="4" id="KW-1185">Reference proteome</keyword>
<dbReference type="AlphaFoldDB" id="A0A841GWC5"/>
<dbReference type="Gene3D" id="3.40.50.720">
    <property type="entry name" value="NAD(P)-binding Rossmann-like Domain"/>
    <property type="match status" value="1"/>
</dbReference>
<comment type="similarity">
    <text evidence="1">Belongs to the short-chain dehydrogenases/reductases (SDR) family.</text>
</comment>
<accession>A0A841GWC5</accession>
<evidence type="ECO:0000313" key="3">
    <source>
        <dbReference type="EMBL" id="MBB6070074.1"/>
    </source>
</evidence>
<comment type="caution">
    <text evidence="3">The sequence shown here is derived from an EMBL/GenBank/DDBJ whole genome shotgun (WGS) entry which is preliminary data.</text>
</comment>
<sequence length="202" mass="20790">MKVLVIGGTGTIGQAVVRELGDDNEVVVAGRNGGDLRVDITSPDSIRDLLQQVGTVDAIVSCAGQAAFAATTELTEEQMELSVRSKLLGQVNLVRFGAAHVVDGGSITLSSGLLAHQPARGSAAISMVNAGVEAFARAAALDLPRGIRVNVVSPPWVAETLTAMGRDPSKGLPADKVALAYAECVRGSRTGEVLDARDFANG</sequence>
<organism evidence="3 4">
    <name type="scientific">Longimicrobium terrae</name>
    <dbReference type="NCBI Taxonomy" id="1639882"/>
    <lineage>
        <taxon>Bacteria</taxon>
        <taxon>Pseudomonadati</taxon>
        <taxon>Gemmatimonadota</taxon>
        <taxon>Longimicrobiia</taxon>
        <taxon>Longimicrobiales</taxon>
        <taxon>Longimicrobiaceae</taxon>
        <taxon>Longimicrobium</taxon>
    </lineage>
</organism>
<dbReference type="CDD" id="cd11731">
    <property type="entry name" value="Lin1944_like_SDR_c"/>
    <property type="match status" value="1"/>
</dbReference>
<dbReference type="InterPro" id="IPR002347">
    <property type="entry name" value="SDR_fam"/>
</dbReference>
<dbReference type="RefSeq" id="WP_170039815.1">
    <property type="nucleotide sequence ID" value="NZ_JACHIA010000003.1"/>
</dbReference>
<dbReference type="GO" id="GO:0016491">
    <property type="term" value="F:oxidoreductase activity"/>
    <property type="evidence" value="ECO:0007669"/>
    <property type="project" value="UniProtKB-KW"/>
</dbReference>
<evidence type="ECO:0000313" key="4">
    <source>
        <dbReference type="Proteomes" id="UP000582837"/>
    </source>
</evidence>
<evidence type="ECO:0000256" key="2">
    <source>
        <dbReference type="ARBA" id="ARBA00023002"/>
    </source>
</evidence>
<proteinExistence type="inferred from homology"/>
<dbReference type="EMBL" id="JACHIA010000003">
    <property type="protein sequence ID" value="MBB6070074.1"/>
    <property type="molecule type" value="Genomic_DNA"/>
</dbReference>
<dbReference type="Pfam" id="PF13561">
    <property type="entry name" value="adh_short_C2"/>
    <property type="match status" value="1"/>
</dbReference>
<dbReference type="InterPro" id="IPR036291">
    <property type="entry name" value="NAD(P)-bd_dom_sf"/>
</dbReference>
<protein>
    <submittedName>
        <fullName evidence="3">NAD(P)-dependent dehydrogenase (Short-subunit alcohol dehydrogenase family)</fullName>
    </submittedName>
</protein>
<name>A0A841GWC5_9BACT</name>
<dbReference type="InterPro" id="IPR051122">
    <property type="entry name" value="SDR_DHRS6-like"/>
</dbReference>
<reference evidence="3 4" key="1">
    <citation type="submission" date="2020-08" db="EMBL/GenBank/DDBJ databases">
        <title>Genomic Encyclopedia of Type Strains, Phase IV (KMG-IV): sequencing the most valuable type-strain genomes for metagenomic binning, comparative biology and taxonomic classification.</title>
        <authorList>
            <person name="Goeker M."/>
        </authorList>
    </citation>
    <scope>NUCLEOTIDE SEQUENCE [LARGE SCALE GENOMIC DNA]</scope>
    <source>
        <strain evidence="3 4">DSM 29007</strain>
    </source>
</reference>
<evidence type="ECO:0000256" key="1">
    <source>
        <dbReference type="ARBA" id="ARBA00006484"/>
    </source>
</evidence>
<dbReference type="PANTHER" id="PTHR43477:SF1">
    <property type="entry name" value="DIHYDROANTICAPSIN 7-DEHYDROGENASE"/>
    <property type="match status" value="1"/>
</dbReference>
<keyword evidence="2" id="KW-0560">Oxidoreductase</keyword>
<dbReference type="SUPFAM" id="SSF51735">
    <property type="entry name" value="NAD(P)-binding Rossmann-fold domains"/>
    <property type="match status" value="1"/>
</dbReference>
<dbReference type="Proteomes" id="UP000582837">
    <property type="component" value="Unassembled WGS sequence"/>
</dbReference>
<dbReference type="PANTHER" id="PTHR43477">
    <property type="entry name" value="DIHYDROANTICAPSIN 7-DEHYDROGENASE"/>
    <property type="match status" value="1"/>
</dbReference>
<gene>
    <name evidence="3" type="ORF">HNQ61_001691</name>
</gene>